<evidence type="ECO:0000313" key="3">
    <source>
        <dbReference type="EMBL" id="PEJ06811.1"/>
    </source>
</evidence>
<protein>
    <submittedName>
        <fullName evidence="3">Uncharacterized protein</fullName>
    </submittedName>
</protein>
<evidence type="ECO:0000256" key="2">
    <source>
        <dbReference type="ARBA" id="ARBA00023163"/>
    </source>
</evidence>
<sequence length="579" mass="68930">MGNKYLERINRLYKEIIVPNRVKFEGDKWFKRDTQTNDWVELRVYKQGQVSLSHSKGTATYISHLSFLVNNLGPYTLEQLVDYMYKGVFHNYYGWVEGFWDKETLLMYFQKLKENAEPLYEVYIRDNHSPFYKATKRLYKCERSYRSFLQDMGENPDEVSGVSFIDKFRQEGKYIELEIVKILRRLNAPYEYFLSFPSGIIPDLYNRELHAVIDIKRSIKTNIDKEIKIYSQEFNEVTVIYLLGSRELVTHQDGVRKMSIYKWIRSQSFLAKLSEKKQERILRELDSIVKNIDEGQYNSDIHDYHKMLVEQIIQYDKDGLNNPQIEEKVGVSYKYVNLILRGEALKEYSGDYHVKYKEKQKKIKKDKETKKDKTIELFHQGFSNDEIAEQLDTSTDMVKYHRRNAKLNQMELLNIRNARVHAMLDTFTNHETLNDKFHWIVNSLKQEYPKISVSVIKNYYHFHFTTNESGKPIIKGKDNVQSKVVELFHLGESRQEIAQTLQIPVTSVREYLRKEKLGKKDILIIRNQKIEDLLKKEGEFATLNLKFESIANKLKEEYPSLTARKVHTYYYAHFLKKLK</sequence>
<accession>A0A2A7VXL0</accession>
<dbReference type="GO" id="GO:0003677">
    <property type="term" value="F:DNA binding"/>
    <property type="evidence" value="ECO:0007669"/>
    <property type="project" value="InterPro"/>
</dbReference>
<dbReference type="InterPro" id="IPR036388">
    <property type="entry name" value="WH-like_DNA-bd_sf"/>
</dbReference>
<dbReference type="Proteomes" id="UP000220045">
    <property type="component" value="Unassembled WGS sequence"/>
</dbReference>
<dbReference type="GO" id="GO:0006355">
    <property type="term" value="P:regulation of DNA-templated transcription"/>
    <property type="evidence" value="ECO:0007669"/>
    <property type="project" value="InterPro"/>
</dbReference>
<dbReference type="EMBL" id="NUEL01000027">
    <property type="protein sequence ID" value="PEJ06811.1"/>
    <property type="molecule type" value="Genomic_DNA"/>
</dbReference>
<reference evidence="3 4" key="1">
    <citation type="submission" date="2017-09" db="EMBL/GenBank/DDBJ databases">
        <title>Large-scale bioinformatics analysis of Bacillus genomes uncovers conserved roles of natural products in bacterial physiology.</title>
        <authorList>
            <consortium name="Agbiome Team Llc"/>
            <person name="Bleich R.M."/>
            <person name="Grubbs K.J."/>
            <person name="Santa Maria K.C."/>
            <person name="Allen S.E."/>
            <person name="Farag S."/>
            <person name="Shank E.A."/>
            <person name="Bowers A."/>
        </authorList>
    </citation>
    <scope>NUCLEOTIDE SEQUENCE [LARGE SCALE GENOMIC DNA]</scope>
    <source>
        <strain evidence="3 4">AFS004017</strain>
    </source>
</reference>
<organism evidence="3 4">
    <name type="scientific">Bacillus wiedmannii</name>
    <dbReference type="NCBI Taxonomy" id="1890302"/>
    <lineage>
        <taxon>Bacteria</taxon>
        <taxon>Bacillati</taxon>
        <taxon>Bacillota</taxon>
        <taxon>Bacilli</taxon>
        <taxon>Bacillales</taxon>
        <taxon>Bacillaceae</taxon>
        <taxon>Bacillus</taxon>
        <taxon>Bacillus cereus group</taxon>
    </lineage>
</organism>
<evidence type="ECO:0000313" key="4">
    <source>
        <dbReference type="Proteomes" id="UP000220045"/>
    </source>
</evidence>
<gene>
    <name evidence="3" type="ORF">CN684_17765</name>
</gene>
<dbReference type="RefSeq" id="WP_098095504.1">
    <property type="nucleotide sequence ID" value="NZ_NUEL01000027.1"/>
</dbReference>
<dbReference type="SUPFAM" id="SSF46894">
    <property type="entry name" value="C-terminal effector domain of the bipartite response regulators"/>
    <property type="match status" value="1"/>
</dbReference>
<dbReference type="AlphaFoldDB" id="A0A2A7VXL0"/>
<dbReference type="InterPro" id="IPR016032">
    <property type="entry name" value="Sig_transdc_resp-reg_C-effctor"/>
</dbReference>
<keyword evidence="2" id="KW-0804">Transcription</keyword>
<proteinExistence type="predicted"/>
<evidence type="ECO:0000256" key="1">
    <source>
        <dbReference type="ARBA" id="ARBA00023015"/>
    </source>
</evidence>
<comment type="caution">
    <text evidence="3">The sequence shown here is derived from an EMBL/GenBank/DDBJ whole genome shotgun (WGS) entry which is preliminary data.</text>
</comment>
<name>A0A2A7VXL0_9BACI</name>
<dbReference type="Gene3D" id="1.10.10.10">
    <property type="entry name" value="Winged helix-like DNA-binding domain superfamily/Winged helix DNA-binding domain"/>
    <property type="match status" value="1"/>
</dbReference>
<keyword evidence="1" id="KW-0805">Transcription regulation</keyword>